<name>A0ABU1G4R7_9GAMM</name>
<organism evidence="2 3">
    <name type="scientific">Halomonas koreensis</name>
    <dbReference type="NCBI Taxonomy" id="245385"/>
    <lineage>
        <taxon>Bacteria</taxon>
        <taxon>Pseudomonadati</taxon>
        <taxon>Pseudomonadota</taxon>
        <taxon>Gammaproteobacteria</taxon>
        <taxon>Oceanospirillales</taxon>
        <taxon>Halomonadaceae</taxon>
        <taxon>Halomonas</taxon>
    </lineage>
</organism>
<evidence type="ECO:0000313" key="2">
    <source>
        <dbReference type="EMBL" id="MDR5867958.1"/>
    </source>
</evidence>
<evidence type="ECO:0000313" key="3">
    <source>
        <dbReference type="Proteomes" id="UP001264519"/>
    </source>
</evidence>
<dbReference type="Proteomes" id="UP001264519">
    <property type="component" value="Unassembled WGS sequence"/>
</dbReference>
<reference evidence="2 3" key="1">
    <citation type="submission" date="2023-04" db="EMBL/GenBank/DDBJ databases">
        <title>A long-awaited taxogenomic arrangement of the family Halomonadaceae.</title>
        <authorList>
            <person name="De La Haba R."/>
            <person name="Chuvochina M."/>
            <person name="Wittouck S."/>
            <person name="Arahal D.R."/>
            <person name="Sanchez-Porro C."/>
            <person name="Hugenholtz P."/>
            <person name="Ventosa A."/>
        </authorList>
    </citation>
    <scope>NUCLEOTIDE SEQUENCE [LARGE SCALE GENOMIC DNA]</scope>
    <source>
        <strain evidence="2 3">DSM 23530</strain>
    </source>
</reference>
<dbReference type="EMBL" id="JARWAK010000013">
    <property type="protein sequence ID" value="MDR5867958.1"/>
    <property type="molecule type" value="Genomic_DNA"/>
</dbReference>
<keyword evidence="1" id="KW-0175">Coiled coil</keyword>
<keyword evidence="3" id="KW-1185">Reference proteome</keyword>
<feature type="coiled-coil region" evidence="1">
    <location>
        <begin position="49"/>
        <end position="93"/>
    </location>
</feature>
<comment type="caution">
    <text evidence="2">The sequence shown here is derived from an EMBL/GenBank/DDBJ whole genome shotgun (WGS) entry which is preliminary data.</text>
</comment>
<gene>
    <name evidence="2" type="ORF">QC818_14290</name>
</gene>
<accession>A0ABU1G4R7</accession>
<evidence type="ECO:0000256" key="1">
    <source>
        <dbReference type="SAM" id="Coils"/>
    </source>
</evidence>
<sequence length="150" mass="17147">MKWVNRYTVSGSVLLAGYLAFSSPGEVAVSVDGEVRGLINKARATIQQRDFWKDQMSLVEAEYDELRDEPARKARMERELNSLLAEADRVIAQTDREVGIESGAAQRSADQYRDRAAAIEDAEMRQWLNQIRLERMRELRTIAVHVQSHL</sequence>
<proteinExistence type="predicted"/>
<dbReference type="RefSeq" id="WP_309653539.1">
    <property type="nucleotide sequence ID" value="NZ_JARWAK010000013.1"/>
</dbReference>
<protein>
    <submittedName>
        <fullName evidence="2">Uncharacterized protein</fullName>
    </submittedName>
</protein>